<name>A0A6M1R1J0_9ACTN</name>
<proteinExistence type="predicted"/>
<dbReference type="RefSeq" id="WP_165110299.1">
    <property type="nucleotide sequence ID" value="NZ_JAALAA010000005.1"/>
</dbReference>
<accession>A0A6M1R1J0</accession>
<dbReference type="PROSITE" id="PS51257">
    <property type="entry name" value="PROKAR_LIPOPROTEIN"/>
    <property type="match status" value="1"/>
</dbReference>
<evidence type="ECO:0000256" key="1">
    <source>
        <dbReference type="SAM" id="SignalP"/>
    </source>
</evidence>
<organism evidence="2 3">
    <name type="scientific">Nocardioides turkmenicus</name>
    <dbReference type="NCBI Taxonomy" id="2711220"/>
    <lineage>
        <taxon>Bacteria</taxon>
        <taxon>Bacillati</taxon>
        <taxon>Actinomycetota</taxon>
        <taxon>Actinomycetes</taxon>
        <taxon>Propionibacteriales</taxon>
        <taxon>Nocardioidaceae</taxon>
        <taxon>Nocardioides</taxon>
    </lineage>
</organism>
<feature type="chain" id="PRO_5039152895" evidence="1">
    <location>
        <begin position="32"/>
        <end position="160"/>
    </location>
</feature>
<evidence type="ECO:0000313" key="2">
    <source>
        <dbReference type="EMBL" id="NGN92531.1"/>
    </source>
</evidence>
<reference evidence="2 3" key="1">
    <citation type="submission" date="2020-02" db="EMBL/GenBank/DDBJ databases">
        <title>Whole-genome analyses of novel actinobacteria.</title>
        <authorList>
            <person name="Sahin N."/>
        </authorList>
    </citation>
    <scope>NUCLEOTIDE SEQUENCE [LARGE SCALE GENOMIC DNA]</scope>
    <source>
        <strain evidence="2 3">KC13</strain>
    </source>
</reference>
<feature type="signal peptide" evidence="1">
    <location>
        <begin position="1"/>
        <end position="31"/>
    </location>
</feature>
<sequence>MARLQKWRPTRQLWRTSLAVCALAGVLAVLAGCGEETAGPAGAGSPAEPVMPATTGESVRSVEENQLLVNGDVTCDQDVSSDEAKDTVERVGGLQQPTWSVRFAESTAAGVVVLVAGDLEDAEPRLFDDYQVAAIVGLAEDQSRAEDFKAVREAVREICG</sequence>
<dbReference type="Proteomes" id="UP000483261">
    <property type="component" value="Unassembled WGS sequence"/>
</dbReference>
<protein>
    <submittedName>
        <fullName evidence="2">Uncharacterized protein</fullName>
    </submittedName>
</protein>
<dbReference type="EMBL" id="JAALAA010000005">
    <property type="protein sequence ID" value="NGN92531.1"/>
    <property type="molecule type" value="Genomic_DNA"/>
</dbReference>
<keyword evidence="3" id="KW-1185">Reference proteome</keyword>
<evidence type="ECO:0000313" key="3">
    <source>
        <dbReference type="Proteomes" id="UP000483261"/>
    </source>
</evidence>
<gene>
    <name evidence="2" type="ORF">G5C66_07235</name>
</gene>
<keyword evidence="1" id="KW-0732">Signal</keyword>
<comment type="caution">
    <text evidence="2">The sequence shown here is derived from an EMBL/GenBank/DDBJ whole genome shotgun (WGS) entry which is preliminary data.</text>
</comment>
<dbReference type="AlphaFoldDB" id="A0A6M1R1J0"/>